<feature type="domain" description="FMN-binding" evidence="2">
    <location>
        <begin position="78"/>
        <end position="151"/>
    </location>
</feature>
<dbReference type="SMART" id="SM00900">
    <property type="entry name" value="FMN_bind"/>
    <property type="match status" value="4"/>
</dbReference>
<accession>A0A3E4Q2N4</accession>
<gene>
    <name evidence="3" type="ORF">DXC93_00785</name>
</gene>
<evidence type="ECO:0000313" key="4">
    <source>
        <dbReference type="Proteomes" id="UP000261324"/>
    </source>
</evidence>
<feature type="domain" description="FMN-binding" evidence="2">
    <location>
        <begin position="194"/>
        <end position="267"/>
    </location>
</feature>
<dbReference type="Gene3D" id="3.90.1010.20">
    <property type="match status" value="4"/>
</dbReference>
<dbReference type="AlphaFoldDB" id="A0A3E4Q2N4"/>
<dbReference type="EMBL" id="QSRA01000001">
    <property type="protein sequence ID" value="RGK86393.1"/>
    <property type="molecule type" value="Genomic_DNA"/>
</dbReference>
<evidence type="ECO:0000259" key="2">
    <source>
        <dbReference type="SMART" id="SM00900"/>
    </source>
</evidence>
<dbReference type="GO" id="GO:0016020">
    <property type="term" value="C:membrane"/>
    <property type="evidence" value="ECO:0007669"/>
    <property type="project" value="InterPro"/>
</dbReference>
<proteinExistence type="predicted"/>
<name>A0A3E4Q2N4_9FIRM</name>
<dbReference type="Gene3D" id="1.20.1270.90">
    <property type="entry name" value="AF1782-like"/>
    <property type="match status" value="1"/>
</dbReference>
<evidence type="ECO:0000256" key="1">
    <source>
        <dbReference type="SAM" id="MobiDB-lite"/>
    </source>
</evidence>
<feature type="compositionally biased region" description="Polar residues" evidence="1">
    <location>
        <begin position="156"/>
        <end position="171"/>
    </location>
</feature>
<organism evidence="3 4">
    <name type="scientific">Dorea formicigenerans</name>
    <dbReference type="NCBI Taxonomy" id="39486"/>
    <lineage>
        <taxon>Bacteria</taxon>
        <taxon>Bacillati</taxon>
        <taxon>Bacillota</taxon>
        <taxon>Clostridia</taxon>
        <taxon>Lachnospirales</taxon>
        <taxon>Lachnospiraceae</taxon>
        <taxon>Dorea</taxon>
    </lineage>
</organism>
<dbReference type="InterPro" id="IPR007329">
    <property type="entry name" value="FMN-bd"/>
</dbReference>
<feature type="domain" description="FMN-binding" evidence="2">
    <location>
        <begin position="490"/>
        <end position="572"/>
    </location>
</feature>
<protein>
    <submittedName>
        <fullName evidence="3">FMN-binding protein</fullName>
    </submittedName>
</protein>
<dbReference type="Proteomes" id="UP000261324">
    <property type="component" value="Unassembled WGS sequence"/>
</dbReference>
<dbReference type="PROSITE" id="PS51257">
    <property type="entry name" value="PROKAR_LIPOPROTEIN"/>
    <property type="match status" value="1"/>
</dbReference>
<evidence type="ECO:0000313" key="3">
    <source>
        <dbReference type="EMBL" id="RGK86393.1"/>
    </source>
</evidence>
<sequence>MEKEKIMKKIKEYAPAASIVLVAACVGTTLGNYSPPTYEVQAKETVNEEQSGQTNDEAETVKGSFNLPDGVYKGTGTGYAGEITVAVQIQNKEIVSIDILSFSDDAAFFNRAKAVIDRIIEKQSLDVDVVSGATYSSNGIISAVKNALTGEEDSGETGQSQSGNQAAEGSSKTVEAVTDAAAYKDGAYYGTGTGFGGTLKVKVTISGGKINAIEIVETKDGSEYIKKAAVLLDKIIAGQTTNVDTVSGATYSSSGLIQAVRDALKQAAIDLADTSSNLDTDSTTDNNTEGITGTIPYNEGIYYGSAEGYNGDVKVAVVIQNHTIKAILVTEKNDDADFFNRAMTVVKNIMKQQSTDVDIVSGATYSSNGLIGAVKNALKEAEKVTNGETADTKPDTTALEKALEEAEALQEEQYTESTWAVLTVRIQDAKAVLASEPDQTTVDQAFQNLKQAIRLLEKKDGKEDEGIVYNNGIYEGRSLCVPDDDADFEPYNLTLKITVRNDKIVAITDIQGDGASDNQSYIQKAAYGKSGTTGVVDQILNSGVADNIDVVSRATCSSNAIMEACKNALEGAKK</sequence>
<feature type="domain" description="FMN-binding" evidence="2">
    <location>
        <begin position="308"/>
        <end position="381"/>
    </location>
</feature>
<dbReference type="GO" id="GO:0010181">
    <property type="term" value="F:FMN binding"/>
    <property type="evidence" value="ECO:0007669"/>
    <property type="project" value="InterPro"/>
</dbReference>
<reference evidence="3 4" key="1">
    <citation type="submission" date="2018-08" db="EMBL/GenBank/DDBJ databases">
        <title>A genome reference for cultivated species of the human gut microbiota.</title>
        <authorList>
            <person name="Zou Y."/>
            <person name="Xue W."/>
            <person name="Luo G."/>
        </authorList>
    </citation>
    <scope>NUCLEOTIDE SEQUENCE [LARGE SCALE GENOMIC DNA]</scope>
    <source>
        <strain evidence="3 4">TF09-3</strain>
    </source>
</reference>
<feature type="region of interest" description="Disordered" evidence="1">
    <location>
        <begin position="151"/>
        <end position="171"/>
    </location>
</feature>
<dbReference type="RefSeq" id="WP_117658587.1">
    <property type="nucleotide sequence ID" value="NZ_QSRA01000001.1"/>
</dbReference>
<comment type="caution">
    <text evidence="3">The sequence shown here is derived from an EMBL/GenBank/DDBJ whole genome shotgun (WGS) entry which is preliminary data.</text>
</comment>
<dbReference type="Pfam" id="PF04205">
    <property type="entry name" value="FMN_bind"/>
    <property type="match status" value="4"/>
</dbReference>